<keyword evidence="1" id="KW-0732">Signal</keyword>
<comment type="caution">
    <text evidence="2">The sequence shown here is derived from an EMBL/GenBank/DDBJ whole genome shotgun (WGS) entry which is preliminary data.</text>
</comment>
<feature type="signal peptide" evidence="1">
    <location>
        <begin position="1"/>
        <end position="19"/>
    </location>
</feature>
<accession>A0ABU4WKZ2</accession>
<evidence type="ECO:0000313" key="2">
    <source>
        <dbReference type="EMBL" id="MDX8416215.1"/>
    </source>
</evidence>
<reference evidence="2 3" key="1">
    <citation type="submission" date="2022-03" db="EMBL/GenBank/DDBJ databases">
        <title>Novel taxa within the pig intestine.</title>
        <authorList>
            <person name="Wylensek D."/>
            <person name="Bishof K."/>
            <person name="Afrizal A."/>
            <person name="Clavel T."/>
        </authorList>
    </citation>
    <scope>NUCLEOTIDE SEQUENCE [LARGE SCALE GENOMIC DNA]</scope>
    <source>
        <strain evidence="2 3">CLA-KB-P66</strain>
    </source>
</reference>
<protein>
    <submittedName>
        <fullName evidence="2">PEP-CTERM sorting domain-containing protein</fullName>
    </submittedName>
</protein>
<evidence type="ECO:0000256" key="1">
    <source>
        <dbReference type="SAM" id="SignalP"/>
    </source>
</evidence>
<proteinExistence type="predicted"/>
<evidence type="ECO:0000313" key="3">
    <source>
        <dbReference type="Proteomes" id="UP001275932"/>
    </source>
</evidence>
<dbReference type="RefSeq" id="WP_370397668.1">
    <property type="nucleotide sequence ID" value="NZ_JALBUT010000011.1"/>
</dbReference>
<dbReference type="NCBIfam" id="TIGR02595">
    <property type="entry name" value="PEP_CTERM"/>
    <property type="match status" value="1"/>
</dbReference>
<name>A0ABU4WKZ2_9BACT</name>
<dbReference type="EMBL" id="JALBUT010000011">
    <property type="protein sequence ID" value="MDX8416215.1"/>
    <property type="molecule type" value="Genomic_DNA"/>
</dbReference>
<sequence>MKKLISTSIFASAAFMAFGADYYLTSGENVDILDLSNWGAEEITTSDILNITNNGTSAVLDGTGKSLSFNHMNIRGNVSLEILGTGNSLVGAGTTKSNIYVGDGANNNSYLGILGSGNSFSDKSGWSFMMGNVTSVSGQNLVRVHSSSAEASGRNSFAVPSSVNSFIYLSTAENSAARNTVSIGDNSSATFQTNLYVGANSSNSAIKGGVAEIVLDGKGSELSFNDLFVGANNATQEGGTAQIVMGGQQNTVSVTKNMRIGGSNNGNYSASGSQSGGTNGIYISGENNEFTTTATINVASAWDMSGGVNEFVVSGTGNAVNFNTAQVGYGNSSNIFSGGTNRFLVSGTGNVITASQGINAYADNQKGGVAVFEVAGSNNEIYFSGNNMVGRAMQGGENRWVLGGENNKAEYKSAMSFLIGRTAMTGGEAALEIRGKNNTFKTFNLFIGNEGTSNGKAKFIVEGSGHTINVANSFQSYFSGNVGADGKKTGGGFEFIADADGFSTVNINNFSTVFTGLIEIDFSKYIVKDEINGDEFTLISINNNAQNLLLEIEGDLDQYFSVTGSDDYELLFGDKTLGVRVFSTNVPEPATYAAIFGALALAFATWRKRK</sequence>
<dbReference type="InterPro" id="IPR013424">
    <property type="entry name" value="Ice-binding_C"/>
</dbReference>
<gene>
    <name evidence="2" type="ORF">MOX91_08545</name>
</gene>
<organism evidence="2 3">
    <name type="scientific">Intestinicryptomonas porci</name>
    <dbReference type="NCBI Taxonomy" id="2926320"/>
    <lineage>
        <taxon>Bacteria</taxon>
        <taxon>Pseudomonadati</taxon>
        <taxon>Verrucomicrobiota</taxon>
        <taxon>Opitutia</taxon>
        <taxon>Opitutales</taxon>
        <taxon>Intestinicryptomonaceae</taxon>
        <taxon>Intestinicryptomonas</taxon>
    </lineage>
</organism>
<keyword evidence="3" id="KW-1185">Reference proteome</keyword>
<dbReference type="Proteomes" id="UP001275932">
    <property type="component" value="Unassembled WGS sequence"/>
</dbReference>
<feature type="chain" id="PRO_5046236567" evidence="1">
    <location>
        <begin position="20"/>
        <end position="610"/>
    </location>
</feature>